<dbReference type="Gene3D" id="2.60.200.40">
    <property type="match status" value="1"/>
</dbReference>
<dbReference type="InterPro" id="IPR016064">
    <property type="entry name" value="NAD/diacylglycerol_kinase_sf"/>
</dbReference>
<dbReference type="NCBIfam" id="TIGR00147">
    <property type="entry name" value="YegS/Rv2252/BmrU family lipid kinase"/>
    <property type="match status" value="1"/>
</dbReference>
<dbReference type="InterPro" id="IPR045540">
    <property type="entry name" value="YegS/DAGK_C"/>
</dbReference>
<dbReference type="PANTHER" id="PTHR12358">
    <property type="entry name" value="SPHINGOSINE KINASE"/>
    <property type="match status" value="1"/>
</dbReference>
<keyword evidence="4" id="KW-0067">ATP-binding</keyword>
<comment type="caution">
    <text evidence="6">The sequence shown here is derived from an EMBL/GenBank/DDBJ whole genome shotgun (WGS) entry which is preliminary data.</text>
</comment>
<feature type="domain" description="DAGKc" evidence="5">
    <location>
        <begin position="1"/>
        <end position="134"/>
    </location>
</feature>
<dbReference type="InterPro" id="IPR017438">
    <property type="entry name" value="ATP-NAD_kinase_N"/>
</dbReference>
<dbReference type="GO" id="GO:0008654">
    <property type="term" value="P:phospholipid biosynthetic process"/>
    <property type="evidence" value="ECO:0007669"/>
    <property type="project" value="InterPro"/>
</dbReference>
<dbReference type="AlphaFoldDB" id="A0A1F6G5L2"/>
<name>A0A1F6G5L2_9PROT</name>
<keyword evidence="2" id="KW-0547">Nucleotide-binding</keyword>
<dbReference type="SUPFAM" id="SSF111331">
    <property type="entry name" value="NAD kinase/diacylglycerol kinase-like"/>
    <property type="match status" value="1"/>
</dbReference>
<dbReference type="Proteomes" id="UP000178449">
    <property type="component" value="Unassembled WGS sequence"/>
</dbReference>
<reference evidence="6 7" key="1">
    <citation type="journal article" date="2016" name="Nat. Commun.">
        <title>Thousands of microbial genomes shed light on interconnected biogeochemical processes in an aquifer system.</title>
        <authorList>
            <person name="Anantharaman K."/>
            <person name="Brown C.T."/>
            <person name="Hug L.A."/>
            <person name="Sharon I."/>
            <person name="Castelle C.J."/>
            <person name="Probst A.J."/>
            <person name="Thomas B.C."/>
            <person name="Singh A."/>
            <person name="Wilkins M.J."/>
            <person name="Karaoz U."/>
            <person name="Brodie E.L."/>
            <person name="Williams K.H."/>
            <person name="Hubbard S.S."/>
            <person name="Banfield J.F."/>
        </authorList>
    </citation>
    <scope>NUCLEOTIDE SEQUENCE [LARGE SCALE GENOMIC DNA]</scope>
</reference>
<dbReference type="GO" id="GO:0016301">
    <property type="term" value="F:kinase activity"/>
    <property type="evidence" value="ECO:0007669"/>
    <property type="project" value="UniProtKB-KW"/>
</dbReference>
<dbReference type="Pfam" id="PF19279">
    <property type="entry name" value="YegS_C"/>
    <property type="match status" value="1"/>
</dbReference>
<organism evidence="6 7">
    <name type="scientific">Candidatus Lambdaproteobacteria bacterium RIFOXYD2_FULL_50_16</name>
    <dbReference type="NCBI Taxonomy" id="1817772"/>
    <lineage>
        <taxon>Bacteria</taxon>
        <taxon>Pseudomonadati</taxon>
        <taxon>Pseudomonadota</taxon>
        <taxon>Candidatus Lambdaproteobacteria</taxon>
    </lineage>
</organism>
<proteinExistence type="predicted"/>
<evidence type="ECO:0000313" key="6">
    <source>
        <dbReference type="EMBL" id="OGG93395.1"/>
    </source>
</evidence>
<protein>
    <recommendedName>
        <fullName evidence="5">DAGKc domain-containing protein</fullName>
    </recommendedName>
</protein>
<evidence type="ECO:0000256" key="3">
    <source>
        <dbReference type="ARBA" id="ARBA00022777"/>
    </source>
</evidence>
<sequence length="306" mass="33392">MRRKLILNPLGRKGQAAKLGGLYLDLLRPGTSHIELALTEGPGHTTELAKEALLDGFDHLVAIGGDGTLNELVNGYFKDQKPINPDAALSILAQGTGCDFIRNYGLKPLLEEQVKRIHRGDRHRCDVGLVQFKNAQGGDETRYFINVGGFGLAGHVSGLVHRHKKNFFSAKTSFMTASLEGMLTYSNPKVSLSLDGQRPMELKIKTVALANGQFFGGGMWIAPGAALDDGRMELVILSDFNLLQSLQNFPKIYKGTHLKVPGVFRYSVKTLEATSAERVPLDLDGEAPGFLPARFEVLPTQVLLII</sequence>
<evidence type="ECO:0000256" key="4">
    <source>
        <dbReference type="ARBA" id="ARBA00022840"/>
    </source>
</evidence>
<dbReference type="InterPro" id="IPR050187">
    <property type="entry name" value="Lipid_Phosphate_FormReg"/>
</dbReference>
<dbReference type="InterPro" id="IPR005218">
    <property type="entry name" value="Diacylglycerol/lipid_kinase"/>
</dbReference>
<dbReference type="GO" id="GO:0005524">
    <property type="term" value="F:ATP binding"/>
    <property type="evidence" value="ECO:0007669"/>
    <property type="project" value="UniProtKB-KW"/>
</dbReference>
<keyword evidence="3" id="KW-0418">Kinase</keyword>
<evidence type="ECO:0000259" key="5">
    <source>
        <dbReference type="PROSITE" id="PS50146"/>
    </source>
</evidence>
<evidence type="ECO:0000313" key="7">
    <source>
        <dbReference type="Proteomes" id="UP000178449"/>
    </source>
</evidence>
<accession>A0A1F6G5L2</accession>
<dbReference type="InterPro" id="IPR001206">
    <property type="entry name" value="Diacylglycerol_kinase_cat_dom"/>
</dbReference>
<keyword evidence="1" id="KW-0808">Transferase</keyword>
<dbReference type="EMBL" id="MFNE01000051">
    <property type="protein sequence ID" value="OGG93395.1"/>
    <property type="molecule type" value="Genomic_DNA"/>
</dbReference>
<evidence type="ECO:0000256" key="2">
    <source>
        <dbReference type="ARBA" id="ARBA00022741"/>
    </source>
</evidence>
<dbReference type="PROSITE" id="PS50146">
    <property type="entry name" value="DAGK"/>
    <property type="match status" value="1"/>
</dbReference>
<evidence type="ECO:0000256" key="1">
    <source>
        <dbReference type="ARBA" id="ARBA00022679"/>
    </source>
</evidence>
<dbReference type="Gene3D" id="3.40.50.10330">
    <property type="entry name" value="Probable inorganic polyphosphate/atp-NAD kinase, domain 1"/>
    <property type="match status" value="1"/>
</dbReference>
<dbReference type="STRING" id="1817772.A2527_01615"/>
<dbReference type="Pfam" id="PF00781">
    <property type="entry name" value="DAGK_cat"/>
    <property type="match status" value="1"/>
</dbReference>
<dbReference type="PANTHER" id="PTHR12358:SF54">
    <property type="entry name" value="SPHINGOSINE KINASE RELATED PROTEIN"/>
    <property type="match status" value="1"/>
</dbReference>
<gene>
    <name evidence="6" type="ORF">A2527_01615</name>
</gene>